<keyword evidence="2" id="KW-1185">Reference proteome</keyword>
<dbReference type="EMBL" id="CAJHOF010000009">
    <property type="protein sequence ID" value="CAD7288845.1"/>
    <property type="molecule type" value="Genomic_DNA"/>
</dbReference>
<dbReference type="Proteomes" id="UP000789803">
    <property type="component" value="Unassembled WGS sequence"/>
</dbReference>
<reference evidence="1 2" key="1">
    <citation type="submission" date="2020-11" db="EMBL/GenBank/DDBJ databases">
        <authorList>
            <person name="Peeters C."/>
        </authorList>
    </citation>
    <scope>NUCLEOTIDE SEQUENCE [LARGE SCALE GENOMIC DNA]</scope>
    <source>
        <strain evidence="1 2">LMG 7974</strain>
    </source>
</reference>
<evidence type="ECO:0000313" key="2">
    <source>
        <dbReference type="Proteomes" id="UP000789803"/>
    </source>
</evidence>
<gene>
    <name evidence="1" type="ORF">LMG7974_01182</name>
</gene>
<name>A0ABN7K8U7_9BACT</name>
<comment type="caution">
    <text evidence="1">The sequence shown here is derived from an EMBL/GenBank/DDBJ whole genome shotgun (WGS) entry which is preliminary data.</text>
</comment>
<protein>
    <submittedName>
        <fullName evidence="1">Uncharacterized protein</fullName>
    </submittedName>
</protein>
<evidence type="ECO:0000313" key="1">
    <source>
        <dbReference type="EMBL" id="CAD7288845.1"/>
    </source>
</evidence>
<dbReference type="RefSeq" id="WP_229932981.1">
    <property type="nucleotide sequence ID" value="NZ_CAJHOF010000009.1"/>
</dbReference>
<sequence length="116" mass="13018">MVAVAKRVAFQAVKNKVIKDITPKLLKHLEKTMKLKCTSCHKNISDNFIEKIFDNSHNGKSLVDTLIPKSFQEVTLSEVVVYGEDISKNIVYSKDDKKLSSGEISKLKKVALTHTT</sequence>
<accession>A0ABN7K8U7</accession>
<proteinExistence type="predicted"/>
<organism evidence="1 2">
    <name type="scientific">Campylobacter majalis</name>
    <dbReference type="NCBI Taxonomy" id="2790656"/>
    <lineage>
        <taxon>Bacteria</taxon>
        <taxon>Pseudomonadati</taxon>
        <taxon>Campylobacterota</taxon>
        <taxon>Epsilonproteobacteria</taxon>
        <taxon>Campylobacterales</taxon>
        <taxon>Campylobacteraceae</taxon>
        <taxon>Campylobacter</taxon>
    </lineage>
</organism>